<organism evidence="3 5">
    <name type="scientific">Glutamicibacter halophytocola</name>
    <dbReference type="NCBI Taxonomy" id="1933880"/>
    <lineage>
        <taxon>Bacteria</taxon>
        <taxon>Bacillati</taxon>
        <taxon>Actinomycetota</taxon>
        <taxon>Actinomycetes</taxon>
        <taxon>Micrococcales</taxon>
        <taxon>Micrococcaceae</taxon>
        <taxon>Glutamicibacter</taxon>
    </lineage>
</organism>
<dbReference type="RefSeq" id="WP_060702626.1">
    <property type="nucleotide sequence ID" value="NZ_CP012750.1"/>
</dbReference>
<feature type="domain" description="Helix-turn-helix" evidence="1">
    <location>
        <begin position="76"/>
        <end position="123"/>
    </location>
</feature>
<dbReference type="InterPro" id="IPR009061">
    <property type="entry name" value="DNA-bd_dom_put_sf"/>
</dbReference>
<gene>
    <name evidence="2" type="ORF">FQA45_08430</name>
    <name evidence="3" type="ORF">NUH22_14245</name>
</gene>
<reference evidence="3" key="2">
    <citation type="journal article" date="2022" name="Pest Manag. Sci.">
        <title>Glutamicibacter halophytocola-mediated host fitness of potato tuber moth on Solanaceae crops.</title>
        <authorList>
            <person name="Wang W."/>
            <person name="Xiao G."/>
            <person name="Du G."/>
            <person name="Chang L."/>
            <person name="Yang Y."/>
            <person name="Ye J."/>
            <person name="Chen B."/>
        </authorList>
    </citation>
    <scope>NUCLEOTIDE SEQUENCE</scope>
    <source>
        <strain evidence="3">S2</strain>
    </source>
</reference>
<evidence type="ECO:0000313" key="3">
    <source>
        <dbReference type="EMBL" id="UUX58442.1"/>
    </source>
</evidence>
<name>A0A5B8IJ97_9MICC</name>
<dbReference type="GO" id="GO:0003677">
    <property type="term" value="F:DNA binding"/>
    <property type="evidence" value="ECO:0007669"/>
    <property type="project" value="InterPro"/>
</dbReference>
<dbReference type="Proteomes" id="UP000320717">
    <property type="component" value="Chromosome"/>
</dbReference>
<dbReference type="NCBIfam" id="TIGR01764">
    <property type="entry name" value="excise"/>
    <property type="match status" value="1"/>
</dbReference>
<reference evidence="2 4" key="1">
    <citation type="submission" date="2019-07" db="EMBL/GenBank/DDBJ databases">
        <title>Complete Genome Sequence of drought tolerant Plant Growth-Promoting Rhizobacterium Glutamicibacter halophytocola DR408.</title>
        <authorList>
            <person name="Nishu S.D."/>
            <person name="Lee T.K."/>
        </authorList>
    </citation>
    <scope>NUCLEOTIDE SEQUENCE [LARGE SCALE GENOMIC DNA]</scope>
    <source>
        <strain evidence="2 4">DR408</strain>
    </source>
</reference>
<dbReference type="EMBL" id="CP102487">
    <property type="protein sequence ID" value="UUX58442.1"/>
    <property type="molecule type" value="Genomic_DNA"/>
</dbReference>
<sequence>MSAVLSKADVMVSAEELISVRHEVDIAPAGIAGFAAIMADGETRELSPELSRIIARVIRTLALNGSVTVGSLPDELTSNTAAEVMGVSRPTLLKMAKAGDIDSFKVGSHTRFKRDDVMNLKAKREVARKAAMMDLLEIRDEIENHK</sequence>
<proteinExistence type="predicted"/>
<evidence type="ECO:0000259" key="1">
    <source>
        <dbReference type="Pfam" id="PF12728"/>
    </source>
</evidence>
<dbReference type="AlphaFoldDB" id="A0A5B8IJ97"/>
<accession>A0A5B8IJ97</accession>
<dbReference type="SUPFAM" id="SSF46955">
    <property type="entry name" value="Putative DNA-binding domain"/>
    <property type="match status" value="1"/>
</dbReference>
<dbReference type="Proteomes" id="UP001060018">
    <property type="component" value="Chromosome"/>
</dbReference>
<dbReference type="InterPro" id="IPR010093">
    <property type="entry name" value="SinI_DNA-bd"/>
</dbReference>
<dbReference type="OrthoDB" id="26212at2"/>
<dbReference type="InterPro" id="IPR041657">
    <property type="entry name" value="HTH_17"/>
</dbReference>
<dbReference type="Pfam" id="PF12728">
    <property type="entry name" value="HTH_17"/>
    <property type="match status" value="1"/>
</dbReference>
<protein>
    <submittedName>
        <fullName evidence="3">Helix-turn-helix domain-containing protein</fullName>
    </submittedName>
</protein>
<keyword evidence="4" id="KW-1185">Reference proteome</keyword>
<dbReference type="KEGG" id="gar:AOZ07_14505"/>
<evidence type="ECO:0000313" key="5">
    <source>
        <dbReference type="Proteomes" id="UP001060018"/>
    </source>
</evidence>
<evidence type="ECO:0000313" key="4">
    <source>
        <dbReference type="Proteomes" id="UP000320717"/>
    </source>
</evidence>
<dbReference type="EMBL" id="CP042260">
    <property type="protein sequence ID" value="QDY66342.1"/>
    <property type="molecule type" value="Genomic_DNA"/>
</dbReference>
<evidence type="ECO:0000313" key="2">
    <source>
        <dbReference type="EMBL" id="QDY66342.1"/>
    </source>
</evidence>